<feature type="transmembrane region" description="Helical" evidence="1">
    <location>
        <begin position="115"/>
        <end position="139"/>
    </location>
</feature>
<accession>E0XXR3</accession>
<evidence type="ECO:0000313" key="2">
    <source>
        <dbReference type="EMBL" id="ADI19204.1"/>
    </source>
</evidence>
<dbReference type="AlphaFoldDB" id="E0XXR3"/>
<keyword evidence="1" id="KW-0472">Membrane</keyword>
<keyword evidence="1" id="KW-0812">Transmembrane</keyword>
<protein>
    <submittedName>
        <fullName evidence="2">Uncharacterized protein</fullName>
    </submittedName>
</protein>
<feature type="transmembrane region" description="Helical" evidence="1">
    <location>
        <begin position="145"/>
        <end position="166"/>
    </location>
</feature>
<reference evidence="2" key="1">
    <citation type="journal article" date="2011" name="Environ. Microbiol.">
        <title>Time-series analyses of Monterey Bay coastal microbial picoplankton using a 'genome proxy' microarray.</title>
        <authorList>
            <person name="Rich V.I."/>
            <person name="Pham V.D."/>
            <person name="Eppley J."/>
            <person name="Shi Y."/>
            <person name="DeLong E.F."/>
        </authorList>
    </citation>
    <scope>NUCLEOTIDE SEQUENCE</scope>
</reference>
<feature type="transmembrane region" description="Helical" evidence="1">
    <location>
        <begin position="12"/>
        <end position="33"/>
    </location>
</feature>
<feature type="transmembrane region" description="Helical" evidence="1">
    <location>
        <begin position="45"/>
        <end position="70"/>
    </location>
</feature>
<keyword evidence="1" id="KW-1133">Transmembrane helix</keyword>
<sequence>MMVSLAELFEAVTFFGEIVIGQIGFQVIAISLGRRGLGDWNPQDSIRFTAMLSTSIIATLICYAPFYLVTIFEIELFELKKLLIILSTIFITLFSIYFISIYKKITKFADFVSSGAVYIVFSLAIVINIIFFLSVLGIFQPGIWLYYFSINYFQFWSLYCFVRLMIYR</sequence>
<evidence type="ECO:0000256" key="1">
    <source>
        <dbReference type="SAM" id="Phobius"/>
    </source>
</evidence>
<dbReference type="EMBL" id="GU474913">
    <property type="protein sequence ID" value="ADI19204.1"/>
    <property type="molecule type" value="Genomic_DNA"/>
</dbReference>
<proteinExistence type="predicted"/>
<feature type="transmembrane region" description="Helical" evidence="1">
    <location>
        <begin position="82"/>
        <end position="103"/>
    </location>
</feature>
<organism evidence="2">
    <name type="scientific">uncultured delta proteobacterium HF0130_20J24</name>
    <dbReference type="NCBI Taxonomy" id="710829"/>
    <lineage>
        <taxon>Bacteria</taxon>
        <taxon>Deltaproteobacteria</taxon>
        <taxon>environmental samples</taxon>
    </lineage>
</organism>
<name>E0XXR3_9DELT</name>